<evidence type="ECO:0000259" key="5">
    <source>
        <dbReference type="PROSITE" id="PS51792"/>
    </source>
</evidence>
<dbReference type="InterPro" id="IPR034751">
    <property type="entry name" value="Yippee"/>
</dbReference>
<sequence length="111" mass="13102">MGLTYNHYLESDNKIYGCKLCKTHLALHDDIISRNFRGQHGRAYLFDCVINVNESEPTERNMTTGRHIVRDITCRQCKETVGWKYDKAYEQHEKYKEGKFILEAELLCQVK</sequence>
<accession>A0A6A6JG27</accession>
<dbReference type="GO" id="GO:0046872">
    <property type="term" value="F:metal ion binding"/>
    <property type="evidence" value="ECO:0007669"/>
    <property type="project" value="UniProtKB-KW"/>
</dbReference>
<comment type="similarity">
    <text evidence="1 4">Belongs to the yippee family.</text>
</comment>
<dbReference type="InterPro" id="IPR004910">
    <property type="entry name" value="Yippee/Mis18/Cereblon"/>
</dbReference>
<dbReference type="Pfam" id="PF03226">
    <property type="entry name" value="Yippee-Mis18"/>
    <property type="match status" value="1"/>
</dbReference>
<dbReference type="EMBL" id="ML986500">
    <property type="protein sequence ID" value="KAF2274938.1"/>
    <property type="molecule type" value="Genomic_DNA"/>
</dbReference>
<reference evidence="6" key="1">
    <citation type="journal article" date="2020" name="Stud. Mycol.">
        <title>101 Dothideomycetes genomes: a test case for predicting lifestyles and emergence of pathogens.</title>
        <authorList>
            <person name="Haridas S."/>
            <person name="Albert R."/>
            <person name="Binder M."/>
            <person name="Bloem J."/>
            <person name="Labutti K."/>
            <person name="Salamov A."/>
            <person name="Andreopoulos B."/>
            <person name="Baker S."/>
            <person name="Barry K."/>
            <person name="Bills G."/>
            <person name="Bluhm B."/>
            <person name="Cannon C."/>
            <person name="Castanera R."/>
            <person name="Culley D."/>
            <person name="Daum C."/>
            <person name="Ezra D."/>
            <person name="Gonzalez J."/>
            <person name="Henrissat B."/>
            <person name="Kuo A."/>
            <person name="Liang C."/>
            <person name="Lipzen A."/>
            <person name="Lutzoni F."/>
            <person name="Magnuson J."/>
            <person name="Mondo S."/>
            <person name="Nolan M."/>
            <person name="Ohm R."/>
            <person name="Pangilinan J."/>
            <person name="Park H.-J."/>
            <person name="Ramirez L."/>
            <person name="Alfaro M."/>
            <person name="Sun H."/>
            <person name="Tritt A."/>
            <person name="Yoshinaga Y."/>
            <person name="Zwiers L.-H."/>
            <person name="Turgeon B."/>
            <person name="Goodwin S."/>
            <person name="Spatafora J."/>
            <person name="Crous P."/>
            <person name="Grigoriev I."/>
        </authorList>
    </citation>
    <scope>NUCLEOTIDE SEQUENCE</scope>
    <source>
        <strain evidence="6">CBS 379.55</strain>
    </source>
</reference>
<keyword evidence="7" id="KW-1185">Reference proteome</keyword>
<gene>
    <name evidence="6" type="ORF">EI97DRAFT_94183</name>
</gene>
<keyword evidence="2" id="KW-0479">Metal-binding</keyword>
<dbReference type="GeneID" id="54556400"/>
<name>A0A6A6JG27_WESOR</name>
<evidence type="ECO:0000256" key="4">
    <source>
        <dbReference type="RuleBase" id="RU110713"/>
    </source>
</evidence>
<proteinExistence type="inferred from homology"/>
<dbReference type="PROSITE" id="PS51792">
    <property type="entry name" value="YIPPEE"/>
    <property type="match status" value="1"/>
</dbReference>
<keyword evidence="3" id="KW-0862">Zinc</keyword>
<evidence type="ECO:0000313" key="6">
    <source>
        <dbReference type="EMBL" id="KAF2274938.1"/>
    </source>
</evidence>
<dbReference type="OrthoDB" id="6407410at2759"/>
<evidence type="ECO:0000313" key="7">
    <source>
        <dbReference type="Proteomes" id="UP000800097"/>
    </source>
</evidence>
<organism evidence="6 7">
    <name type="scientific">Westerdykella ornata</name>
    <dbReference type="NCBI Taxonomy" id="318751"/>
    <lineage>
        <taxon>Eukaryota</taxon>
        <taxon>Fungi</taxon>
        <taxon>Dikarya</taxon>
        <taxon>Ascomycota</taxon>
        <taxon>Pezizomycotina</taxon>
        <taxon>Dothideomycetes</taxon>
        <taxon>Pleosporomycetidae</taxon>
        <taxon>Pleosporales</taxon>
        <taxon>Sporormiaceae</taxon>
        <taxon>Westerdykella</taxon>
    </lineage>
</organism>
<evidence type="ECO:0000256" key="1">
    <source>
        <dbReference type="ARBA" id="ARBA00005613"/>
    </source>
</evidence>
<protein>
    <recommendedName>
        <fullName evidence="4">Protein yippee-like</fullName>
    </recommendedName>
</protein>
<dbReference type="InterPro" id="IPR039058">
    <property type="entry name" value="Yippee_fam"/>
</dbReference>
<evidence type="ECO:0000256" key="3">
    <source>
        <dbReference type="ARBA" id="ARBA00022833"/>
    </source>
</evidence>
<dbReference type="Proteomes" id="UP000800097">
    <property type="component" value="Unassembled WGS sequence"/>
</dbReference>
<evidence type="ECO:0000256" key="2">
    <source>
        <dbReference type="ARBA" id="ARBA00022723"/>
    </source>
</evidence>
<dbReference type="PANTHER" id="PTHR13848">
    <property type="entry name" value="PROTEIN YIPPEE-LIKE CG15309-RELATED"/>
    <property type="match status" value="1"/>
</dbReference>
<feature type="domain" description="Yippee" evidence="5">
    <location>
        <begin position="14"/>
        <end position="111"/>
    </location>
</feature>
<dbReference type="AlphaFoldDB" id="A0A6A6JG27"/>
<dbReference type="RefSeq" id="XP_033652477.1">
    <property type="nucleotide sequence ID" value="XM_033803225.1"/>
</dbReference>